<dbReference type="InterPro" id="IPR027417">
    <property type="entry name" value="P-loop_NTPase"/>
</dbReference>
<keyword evidence="4" id="KW-0067">ATP-binding</keyword>
<accession>A0A8X8BCZ3</accession>
<dbReference type="InterPro" id="IPR011545">
    <property type="entry name" value="DEAD/DEAH_box_helicase_dom"/>
</dbReference>
<keyword evidence="3" id="KW-0347">Helicase</keyword>
<dbReference type="SUPFAM" id="SSF52540">
    <property type="entry name" value="P-loop containing nucleoside triphosphate hydrolases"/>
    <property type="match status" value="1"/>
</dbReference>
<evidence type="ECO:0000313" key="7">
    <source>
        <dbReference type="EMBL" id="KAG2330142.1"/>
    </source>
</evidence>
<dbReference type="AlphaFoldDB" id="A0A8X8BCZ3"/>
<dbReference type="PANTHER" id="PTHR47959:SF23">
    <property type="entry name" value="HELICASE ATP-BINDING DOMAIN-CONTAINING PROTEIN"/>
    <property type="match status" value="1"/>
</dbReference>
<evidence type="ECO:0000256" key="2">
    <source>
        <dbReference type="ARBA" id="ARBA00022801"/>
    </source>
</evidence>
<gene>
    <name evidence="7" type="ORF">Bca52824_001322</name>
</gene>
<dbReference type="Gene3D" id="3.40.50.300">
    <property type="entry name" value="P-loop containing nucleotide triphosphate hydrolases"/>
    <property type="match status" value="1"/>
</dbReference>
<keyword evidence="2" id="KW-0378">Hydrolase</keyword>
<dbReference type="InterPro" id="IPR014001">
    <property type="entry name" value="Helicase_ATP-bd"/>
</dbReference>
<keyword evidence="8" id="KW-1185">Reference proteome</keyword>
<organism evidence="7 8">
    <name type="scientific">Brassica carinata</name>
    <name type="common">Ethiopian mustard</name>
    <name type="synonym">Abyssinian cabbage</name>
    <dbReference type="NCBI Taxonomy" id="52824"/>
    <lineage>
        <taxon>Eukaryota</taxon>
        <taxon>Viridiplantae</taxon>
        <taxon>Streptophyta</taxon>
        <taxon>Embryophyta</taxon>
        <taxon>Tracheophyta</taxon>
        <taxon>Spermatophyta</taxon>
        <taxon>Magnoliopsida</taxon>
        <taxon>eudicotyledons</taxon>
        <taxon>Gunneridae</taxon>
        <taxon>Pentapetalae</taxon>
        <taxon>rosids</taxon>
        <taxon>malvids</taxon>
        <taxon>Brassicales</taxon>
        <taxon>Brassicaceae</taxon>
        <taxon>Brassiceae</taxon>
        <taxon>Brassica</taxon>
    </lineage>
</organism>
<evidence type="ECO:0000259" key="6">
    <source>
        <dbReference type="PROSITE" id="PS51192"/>
    </source>
</evidence>
<dbReference type="PANTHER" id="PTHR47959">
    <property type="entry name" value="ATP-DEPENDENT RNA HELICASE RHLE-RELATED"/>
    <property type="match status" value="1"/>
</dbReference>
<evidence type="ECO:0000256" key="3">
    <source>
        <dbReference type="ARBA" id="ARBA00022806"/>
    </source>
</evidence>
<keyword evidence="1" id="KW-0547">Nucleotide-binding</keyword>
<dbReference type="GO" id="GO:0003724">
    <property type="term" value="F:RNA helicase activity"/>
    <property type="evidence" value="ECO:0007669"/>
    <property type="project" value="TreeGrafter"/>
</dbReference>
<proteinExistence type="predicted"/>
<feature type="region of interest" description="Disordered" evidence="5">
    <location>
        <begin position="151"/>
        <end position="178"/>
    </location>
</feature>
<dbReference type="GO" id="GO:0005829">
    <property type="term" value="C:cytosol"/>
    <property type="evidence" value="ECO:0007669"/>
    <property type="project" value="TreeGrafter"/>
</dbReference>
<dbReference type="PROSITE" id="PS51192">
    <property type="entry name" value="HELICASE_ATP_BIND_1"/>
    <property type="match status" value="1"/>
</dbReference>
<dbReference type="Pfam" id="PF00270">
    <property type="entry name" value="DEAD"/>
    <property type="match status" value="1"/>
</dbReference>
<evidence type="ECO:0000256" key="1">
    <source>
        <dbReference type="ARBA" id="ARBA00022741"/>
    </source>
</evidence>
<evidence type="ECO:0000313" key="8">
    <source>
        <dbReference type="Proteomes" id="UP000886595"/>
    </source>
</evidence>
<dbReference type="EMBL" id="JAAMPC010000001">
    <property type="protein sequence ID" value="KAG2330142.1"/>
    <property type="molecule type" value="Genomic_DNA"/>
</dbReference>
<name>A0A8X8BCZ3_BRACI</name>
<evidence type="ECO:0000256" key="4">
    <source>
        <dbReference type="ARBA" id="ARBA00022840"/>
    </source>
</evidence>
<feature type="domain" description="Helicase ATP-binding" evidence="6">
    <location>
        <begin position="55"/>
        <end position="128"/>
    </location>
</feature>
<reference evidence="7 8" key="1">
    <citation type="submission" date="2020-02" db="EMBL/GenBank/DDBJ databases">
        <authorList>
            <person name="Ma Q."/>
            <person name="Huang Y."/>
            <person name="Song X."/>
            <person name="Pei D."/>
        </authorList>
    </citation>
    <scope>NUCLEOTIDE SEQUENCE [LARGE SCALE GENOMIC DNA]</scope>
    <source>
        <strain evidence="7">Sxm20200214</strain>
        <tissue evidence="7">Leaf</tissue>
    </source>
</reference>
<comment type="caution">
    <text evidence="7">The sequence shown here is derived from an EMBL/GenBank/DDBJ whole genome shotgun (WGS) entry which is preliminary data.</text>
</comment>
<sequence>MKKEQLIGPFPWMNPRMETQFLGRLRYMGIATPRWRTKNTRPMIQRSQILLWQLTSRRFSDSVNRELGEVQYLVLDEADQMLAVGFDEAVESILENLPQKRQSMLFSATMPTWVGDQDEKLAEGIKLYAISATSKSKRTILSELMTTRTTQWGAGQRTRSERLARPPHQHTSPNEEVSSIDTAPIQLTDRPEQPSARFHTLPSADTCIKPSVTNSNVLDFGNLIRMSLVFSRIHKVLPLNGWAKTPHIEEDIAGVLRLANGSHNLFQQQLLETRAIISTGRQTQQRTRKLRIIISTKDPYFQRKWIRLSVSHRR</sequence>
<dbReference type="OrthoDB" id="409977at2759"/>
<dbReference type="Proteomes" id="UP000886595">
    <property type="component" value="Unassembled WGS sequence"/>
</dbReference>
<dbReference type="GO" id="GO:0005524">
    <property type="term" value="F:ATP binding"/>
    <property type="evidence" value="ECO:0007669"/>
    <property type="project" value="UniProtKB-KW"/>
</dbReference>
<evidence type="ECO:0000256" key="5">
    <source>
        <dbReference type="SAM" id="MobiDB-lite"/>
    </source>
</evidence>
<feature type="compositionally biased region" description="Polar residues" evidence="5">
    <location>
        <begin position="169"/>
        <end position="178"/>
    </location>
</feature>
<dbReference type="GO" id="GO:0003676">
    <property type="term" value="F:nucleic acid binding"/>
    <property type="evidence" value="ECO:0007669"/>
    <property type="project" value="InterPro"/>
</dbReference>
<dbReference type="InterPro" id="IPR050079">
    <property type="entry name" value="DEAD_box_RNA_helicase"/>
</dbReference>
<dbReference type="GO" id="GO:0016787">
    <property type="term" value="F:hydrolase activity"/>
    <property type="evidence" value="ECO:0007669"/>
    <property type="project" value="UniProtKB-KW"/>
</dbReference>
<protein>
    <recommendedName>
        <fullName evidence="6">Helicase ATP-binding domain-containing protein</fullName>
    </recommendedName>
</protein>